<keyword evidence="3 5" id="KW-1133">Transmembrane helix</keyword>
<protein>
    <submittedName>
        <fullName evidence="6">Uncharacterized protein</fullName>
    </submittedName>
</protein>
<feature type="transmembrane region" description="Helical" evidence="5">
    <location>
        <begin position="310"/>
        <end position="330"/>
    </location>
</feature>
<sequence length="451" mass="50524">MAQIMNVMRIGSLIVGCLGMGIAGYVYVFPAYANAIKATFNYTQTDIEMISSLSNFGICFGFPAGYMHERLGPRWTSFTALLISTVGMILIWSTTLMKDFYHDHAYLQYIYFFIVGLGANFLYMSSLATNLHNFHPRHRGKVVGLLDGSFSGGPSILAVIYGLCFQNGHANDEQNQNLKGFYLLLTICFVVIAVLGIFLLKHLPYDNEDRDLMNDINDGSNKISIESHNRDLTGISLLKTFDFHFIFWAFVFCTSLQLMFQSNITAYLKSFELENFSTIFTTINPISGAVTKLFAGFISDVLVSRIPRMGILLPLNIVQTVIMIICIFHANNLAILVVALLSVGMANGGAWCLTPTITSEFFGLKYFSRNWGSMMFGSAVVSLPIQKVYGWVYDSSISDTDSMYCYGQQCFTWSFVMAAVLSVCSCLFNVGVLEKELIRYRNVKQLKQQDV</sequence>
<evidence type="ECO:0000256" key="1">
    <source>
        <dbReference type="ARBA" id="ARBA00004141"/>
    </source>
</evidence>
<evidence type="ECO:0000256" key="4">
    <source>
        <dbReference type="ARBA" id="ARBA00023136"/>
    </source>
</evidence>
<feature type="transmembrane region" description="Helical" evidence="5">
    <location>
        <begin position="109"/>
        <end position="130"/>
    </location>
</feature>
<evidence type="ECO:0000313" key="6">
    <source>
        <dbReference type="EMBL" id="KAL3861826.1"/>
    </source>
</evidence>
<comment type="caution">
    <text evidence="6">The sequence shown here is derived from an EMBL/GenBank/DDBJ whole genome shotgun (WGS) entry which is preliminary data.</text>
</comment>
<feature type="transmembrane region" description="Helical" evidence="5">
    <location>
        <begin position="181"/>
        <end position="200"/>
    </location>
</feature>
<keyword evidence="2 5" id="KW-0812">Transmembrane</keyword>
<dbReference type="SUPFAM" id="SSF103473">
    <property type="entry name" value="MFS general substrate transporter"/>
    <property type="match status" value="1"/>
</dbReference>
<dbReference type="GO" id="GO:0016020">
    <property type="term" value="C:membrane"/>
    <property type="evidence" value="ECO:0007669"/>
    <property type="project" value="UniProtKB-SubCell"/>
</dbReference>
<feature type="transmembrane region" description="Helical" evidence="5">
    <location>
        <begin position="276"/>
        <end position="298"/>
    </location>
</feature>
<dbReference type="Proteomes" id="UP001634394">
    <property type="component" value="Unassembled WGS sequence"/>
</dbReference>
<proteinExistence type="predicted"/>
<dbReference type="PANTHER" id="PTHR21576:SF158">
    <property type="entry name" value="RIBOSOMAL RNA-PROCESSING PROTEIN 12-LIKE CONSERVED DOMAIN-CONTAINING PROTEIN"/>
    <property type="match status" value="1"/>
</dbReference>
<dbReference type="Gene3D" id="1.20.1250.20">
    <property type="entry name" value="MFS general substrate transporter like domains"/>
    <property type="match status" value="2"/>
</dbReference>
<keyword evidence="7" id="KW-1185">Reference proteome</keyword>
<organism evidence="6 7">
    <name type="scientific">Sinanodonta woodiana</name>
    <name type="common">Chinese pond mussel</name>
    <name type="synonym">Anodonta woodiana</name>
    <dbReference type="NCBI Taxonomy" id="1069815"/>
    <lineage>
        <taxon>Eukaryota</taxon>
        <taxon>Metazoa</taxon>
        <taxon>Spiralia</taxon>
        <taxon>Lophotrochozoa</taxon>
        <taxon>Mollusca</taxon>
        <taxon>Bivalvia</taxon>
        <taxon>Autobranchia</taxon>
        <taxon>Heteroconchia</taxon>
        <taxon>Palaeoheterodonta</taxon>
        <taxon>Unionida</taxon>
        <taxon>Unionoidea</taxon>
        <taxon>Unionidae</taxon>
        <taxon>Unioninae</taxon>
        <taxon>Sinanodonta</taxon>
    </lineage>
</organism>
<comment type="subcellular location">
    <subcellularLocation>
        <location evidence="1">Membrane</location>
        <topology evidence="1">Multi-pass membrane protein</topology>
    </subcellularLocation>
</comment>
<evidence type="ECO:0000256" key="3">
    <source>
        <dbReference type="ARBA" id="ARBA00022989"/>
    </source>
</evidence>
<evidence type="ECO:0000256" key="5">
    <source>
        <dbReference type="SAM" id="Phobius"/>
    </source>
</evidence>
<feature type="transmembrane region" description="Helical" evidence="5">
    <location>
        <begin position="336"/>
        <end position="353"/>
    </location>
</feature>
<keyword evidence="4 5" id="KW-0472">Membrane</keyword>
<feature type="transmembrane region" description="Helical" evidence="5">
    <location>
        <begin position="245"/>
        <end position="264"/>
    </location>
</feature>
<dbReference type="EMBL" id="JBJQND010000011">
    <property type="protein sequence ID" value="KAL3861826.1"/>
    <property type="molecule type" value="Genomic_DNA"/>
</dbReference>
<dbReference type="InterPro" id="IPR011701">
    <property type="entry name" value="MFS"/>
</dbReference>
<name>A0ABD3VKP3_SINWO</name>
<feature type="transmembrane region" description="Helical" evidence="5">
    <location>
        <begin position="142"/>
        <end position="161"/>
    </location>
</feature>
<feature type="transmembrane region" description="Helical" evidence="5">
    <location>
        <begin position="413"/>
        <end position="433"/>
    </location>
</feature>
<feature type="transmembrane region" description="Helical" evidence="5">
    <location>
        <begin position="78"/>
        <end position="97"/>
    </location>
</feature>
<dbReference type="InterPro" id="IPR036259">
    <property type="entry name" value="MFS_trans_sf"/>
</dbReference>
<dbReference type="AlphaFoldDB" id="A0ABD3VKP3"/>
<dbReference type="Pfam" id="PF07690">
    <property type="entry name" value="MFS_1"/>
    <property type="match status" value="1"/>
</dbReference>
<evidence type="ECO:0000313" key="7">
    <source>
        <dbReference type="Proteomes" id="UP001634394"/>
    </source>
</evidence>
<reference evidence="6 7" key="1">
    <citation type="submission" date="2024-11" db="EMBL/GenBank/DDBJ databases">
        <title>Chromosome-level genome assembly of the freshwater bivalve Anodonta woodiana.</title>
        <authorList>
            <person name="Chen X."/>
        </authorList>
    </citation>
    <scope>NUCLEOTIDE SEQUENCE [LARGE SCALE GENOMIC DNA]</scope>
    <source>
        <strain evidence="6">MN2024</strain>
        <tissue evidence="6">Gills</tissue>
    </source>
</reference>
<accession>A0ABD3VKP3</accession>
<gene>
    <name evidence="6" type="ORF">ACJMK2_007841</name>
</gene>
<evidence type="ECO:0000256" key="2">
    <source>
        <dbReference type="ARBA" id="ARBA00022692"/>
    </source>
</evidence>
<dbReference type="PANTHER" id="PTHR21576">
    <property type="entry name" value="UNCHARACTERIZED NODULIN-LIKE PROTEIN"/>
    <property type="match status" value="1"/>
</dbReference>
<feature type="transmembrane region" description="Helical" evidence="5">
    <location>
        <begin position="7"/>
        <end position="29"/>
    </location>
</feature>